<evidence type="ECO:0000313" key="4">
    <source>
        <dbReference type="EMBL" id="ANY69304.1"/>
    </source>
</evidence>
<evidence type="ECO:0000256" key="1">
    <source>
        <dbReference type="ARBA" id="ARBA00005278"/>
    </source>
</evidence>
<dbReference type="InterPro" id="IPR050768">
    <property type="entry name" value="UPF0353/GerABKA_families"/>
</dbReference>
<dbReference type="RefSeq" id="WP_099520334.1">
    <property type="nucleotide sequence ID" value="NZ_CP016808.1"/>
</dbReference>
<gene>
    <name evidence="4" type="ORF">BBD42_24575</name>
</gene>
<feature type="transmembrane region" description="Helical" evidence="3">
    <location>
        <begin position="389"/>
        <end position="409"/>
    </location>
</feature>
<accession>A0A1B2DNM5</accession>
<feature type="transmembrane region" description="Helical" evidence="3">
    <location>
        <begin position="416"/>
        <end position="437"/>
    </location>
</feature>
<dbReference type="EMBL" id="CP016808">
    <property type="protein sequence ID" value="ANY69304.1"/>
    <property type="molecule type" value="Genomic_DNA"/>
</dbReference>
<protein>
    <submittedName>
        <fullName evidence="4">Uncharacterized protein</fullName>
    </submittedName>
</protein>
<dbReference type="PIRSF" id="PIRSF005690">
    <property type="entry name" value="GerBA"/>
    <property type="match status" value="1"/>
</dbReference>
<feature type="transmembrane region" description="Helical" evidence="3">
    <location>
        <begin position="363"/>
        <end position="383"/>
    </location>
</feature>
<name>A0A1B2DNM5_9BACL</name>
<evidence type="ECO:0000256" key="3">
    <source>
        <dbReference type="SAM" id="Phobius"/>
    </source>
</evidence>
<feature type="transmembrane region" description="Helical" evidence="3">
    <location>
        <begin position="291"/>
        <end position="313"/>
    </location>
</feature>
<proteinExistence type="inferred from homology"/>
<dbReference type="Pfam" id="PF03323">
    <property type="entry name" value="GerA"/>
    <property type="match status" value="1"/>
</dbReference>
<comment type="similarity">
    <text evidence="1">Belongs to the GerABKA family.</text>
</comment>
<dbReference type="GO" id="GO:0009847">
    <property type="term" value="P:spore germination"/>
    <property type="evidence" value="ECO:0007669"/>
    <property type="project" value="InterPro"/>
</dbReference>
<dbReference type="GO" id="GO:0016020">
    <property type="term" value="C:membrane"/>
    <property type="evidence" value="ECO:0007669"/>
    <property type="project" value="InterPro"/>
</dbReference>
<dbReference type="PANTHER" id="PTHR22550">
    <property type="entry name" value="SPORE GERMINATION PROTEIN"/>
    <property type="match status" value="1"/>
</dbReference>
<reference evidence="4" key="1">
    <citation type="submission" date="2016-08" db="EMBL/GenBank/DDBJ databases">
        <title>Complete Genome Seqeunce of Paenibacillus sp. BIHB 4019 from tea rhizoplane.</title>
        <authorList>
            <person name="Thakur R."/>
            <person name="Swarnkar M.K."/>
            <person name="Gulati A."/>
        </authorList>
    </citation>
    <scope>NUCLEOTIDE SEQUENCE [LARGE SCALE GENOMIC DNA]</scope>
    <source>
        <strain evidence="4">BIHB4019</strain>
    </source>
</reference>
<dbReference type="InterPro" id="IPR004995">
    <property type="entry name" value="Spore_Ger"/>
</dbReference>
<evidence type="ECO:0000256" key="2">
    <source>
        <dbReference type="ARBA" id="ARBA00023136"/>
    </source>
</evidence>
<dbReference type="PANTHER" id="PTHR22550:SF5">
    <property type="entry name" value="LEUCINE ZIPPER PROTEIN 4"/>
    <property type="match status" value="1"/>
</dbReference>
<sequence>MPESKENTKRDLYNELVSELGNSSDLSTRDCLIGEERIPASVVWIDGLVSKQNLNADVISPLISGTQQLKLLDQSEPPHQLLCSYILTANHVKMVYTCEECVPLLVSGWTIILVEDSKGAIAVNTQGYETRSIDEPASSSVIRGPRDGFVEALGVNLSLIRRRIRDKAFRVETLTIGNLSHTKIAMVYIHDRAEKETVDEIRRRLESIDIDAVLESHYIEEIIKDSPTSFFPTVYSTERPDDIAGVILDGRVAIVVDGTPFVLALPCTLFHLLKTTEDLYLAYPVATFIRWIRYAGFFITLLLPSTYVGILTYHPEMVPPQLLSSILSARDGVPFPVLMEALIMEIIFEGLREASIRMPRSIGSAISIVGALVIGESAVQAGIISSPSVMIVAGTAIASFTIPSISLSGTIRMLRFFMLMLASLLGLYGIIIGLFMLGTQLASIKSVGMPYLSPFAPFKKKEAEQAIFRVPWFTLRHKR</sequence>
<keyword evidence="3" id="KW-1133">Transmembrane helix</keyword>
<keyword evidence="3" id="KW-0812">Transmembrane</keyword>
<organism evidence="4">
    <name type="scientific">Paenibacillus sp. BIHB 4019</name>
    <dbReference type="NCBI Taxonomy" id="1870819"/>
    <lineage>
        <taxon>Bacteria</taxon>
        <taxon>Bacillati</taxon>
        <taxon>Bacillota</taxon>
        <taxon>Bacilli</taxon>
        <taxon>Bacillales</taxon>
        <taxon>Paenibacillaceae</taxon>
        <taxon>Paenibacillus</taxon>
    </lineage>
</organism>
<keyword evidence="2 3" id="KW-0472">Membrane</keyword>
<dbReference type="AlphaFoldDB" id="A0A1B2DNM5"/>